<organism evidence="18 19">
    <name type="scientific">Pseudopithomyces chartarum</name>
    <dbReference type="NCBI Taxonomy" id="1892770"/>
    <lineage>
        <taxon>Eukaryota</taxon>
        <taxon>Fungi</taxon>
        <taxon>Dikarya</taxon>
        <taxon>Ascomycota</taxon>
        <taxon>Pezizomycotina</taxon>
        <taxon>Dothideomycetes</taxon>
        <taxon>Pleosporomycetidae</taxon>
        <taxon>Pleosporales</taxon>
        <taxon>Massarineae</taxon>
        <taxon>Didymosphaeriaceae</taxon>
        <taxon>Pseudopithomyces</taxon>
    </lineage>
</organism>
<reference evidence="18 19" key="1">
    <citation type="submission" date="2021-02" db="EMBL/GenBank/DDBJ databases">
        <title>Genome assembly of Pseudopithomyces chartarum.</title>
        <authorList>
            <person name="Jauregui R."/>
            <person name="Singh J."/>
            <person name="Voisey C."/>
        </authorList>
    </citation>
    <scope>NUCLEOTIDE SEQUENCE [LARGE SCALE GENOMIC DNA]</scope>
    <source>
        <strain evidence="18 19">AGR01</strain>
    </source>
</reference>
<keyword evidence="5" id="KW-0964">Secreted</keyword>
<evidence type="ECO:0000256" key="1">
    <source>
        <dbReference type="ARBA" id="ARBA00004141"/>
    </source>
</evidence>
<dbReference type="PANTHER" id="PTHR33048">
    <property type="entry name" value="PTH11-LIKE INTEGRAL MEMBRANE PROTEIN (AFU_ORTHOLOGUE AFUA_5G11245)"/>
    <property type="match status" value="1"/>
</dbReference>
<dbReference type="Pfam" id="PF20684">
    <property type="entry name" value="Fung_rhodopsin"/>
    <property type="match status" value="1"/>
</dbReference>
<keyword evidence="6" id="KW-0336">GPI-anchor</keyword>
<dbReference type="InterPro" id="IPR049326">
    <property type="entry name" value="Rhodopsin_dom_fungi"/>
</dbReference>
<dbReference type="PANTHER" id="PTHR33048:SF160">
    <property type="entry name" value="SAT4 FAMILY MEMBRANE PROTEIN"/>
    <property type="match status" value="1"/>
</dbReference>
<protein>
    <recommendedName>
        <fullName evidence="20">Extracellular membrane protein CFEM domain-containing protein</fullName>
    </recommendedName>
</protein>
<feature type="transmembrane region" description="Helical" evidence="15">
    <location>
        <begin position="532"/>
        <end position="554"/>
    </location>
</feature>
<feature type="domain" description="CFEM" evidence="16">
    <location>
        <begin position="421"/>
        <end position="475"/>
    </location>
</feature>
<proteinExistence type="inferred from homology"/>
<evidence type="ECO:0000313" key="18">
    <source>
        <dbReference type="EMBL" id="KAK3209832.1"/>
    </source>
</evidence>
<evidence type="ECO:0000313" key="19">
    <source>
        <dbReference type="Proteomes" id="UP001280581"/>
    </source>
</evidence>
<dbReference type="SUPFAM" id="SSF51735">
    <property type="entry name" value="NAD(P)-binding Rossmann-fold domains"/>
    <property type="match status" value="1"/>
</dbReference>
<dbReference type="AlphaFoldDB" id="A0AAN6M168"/>
<feature type="transmembrane region" description="Helical" evidence="15">
    <location>
        <begin position="729"/>
        <end position="749"/>
    </location>
</feature>
<dbReference type="InterPro" id="IPR002347">
    <property type="entry name" value="SDR_fam"/>
</dbReference>
<keyword evidence="19" id="KW-1185">Reference proteome</keyword>
<sequence length="884" mass="97265">MSTLTHPEWNQETGGLEVAAAFATHIKDKVVLVTGVSPESIGSSTAFNIASQGPSLLILASRTQSKLDAVKDSILDAFPSVDVRTVALDLMSQKSVRKGAAEINALTPHINVTINNAGIMTLKRHLTEEGIEAQFGANHIGHFLLTKLLMPQLIAAAKSDNAVASRVINLTSLGHRLSPIRFHDYNFEGKEIPPEEQHPPLPPMFSSSQNGAYNGYVSYGQAKTANILFSVELNERFREKGVISYAVHPGSIWTGLSRDLDADGEAAIRATSPFWKNHDQGASTTLVAAFDPALRETNRVLLHNCQMCDAAPHAMERDVAKRLWALSETLLGSAARSDPKATTEIVTLQPSRVTGEKLMPVGGLMAAAVVEEDGFQDGGRRLLAEHVSGRMKLITLLLWCMVSISAYAQSQNGSNLLNYAIEKLPPCALNCTLVTISGSECELTDFECIKHNKKLLDDLSACVRADCSIRNALIAAAKKFLAQMMSAPVRNKSEMGTLICLIVGGLCVLTWIARVIARLPMVAAGQWGSDDWVMAAAMVIVIPLTFCAYILNQIGLGQDMWMVQFENITKVLEVFYYTELLYLTAISLTKISILLFYLRIFPQRNLRRAIYVTIVFCVLYIIGFVTAAAAQCVPVRMAWERWDGEHHGQCINFNRLLWSSAGVNMVLDLVIIILPVRETAKLAMSRRRRFGVMCMFLGGGFVTVVSVLRLGYVVEFAQTTNVTWDYMPVGIWSAVETHVGVMVACMPALRSLQTMISARFWPKAHQSSSYYEDESRDKSKKSYGKNSKVWGSKSDRSRLSTLNRTKVDKQAFVELNDFGDQKTSPGHDGSSSEGLSQSFSSNEDVLPLATTPAPTGQRPIEILVQTEYSVNRETLKSAHFRDSK</sequence>
<evidence type="ECO:0000256" key="12">
    <source>
        <dbReference type="ARBA" id="ARBA00023288"/>
    </source>
</evidence>
<dbReference type="InterPro" id="IPR052337">
    <property type="entry name" value="SAT4-like"/>
</dbReference>
<evidence type="ECO:0000256" key="11">
    <source>
        <dbReference type="ARBA" id="ARBA00023157"/>
    </source>
</evidence>
<feature type="transmembrane region" description="Helical" evidence="15">
    <location>
        <begin position="495"/>
        <end position="512"/>
    </location>
</feature>
<feature type="compositionally biased region" description="Low complexity" evidence="14">
    <location>
        <begin position="831"/>
        <end position="841"/>
    </location>
</feature>
<feature type="transmembrane region" description="Helical" evidence="15">
    <location>
        <begin position="574"/>
        <end position="598"/>
    </location>
</feature>
<evidence type="ECO:0000256" key="5">
    <source>
        <dbReference type="ARBA" id="ARBA00022525"/>
    </source>
</evidence>
<dbReference type="GO" id="GO:0005576">
    <property type="term" value="C:extracellular region"/>
    <property type="evidence" value="ECO:0007669"/>
    <property type="project" value="UniProtKB-SubCell"/>
</dbReference>
<dbReference type="GO" id="GO:0098552">
    <property type="term" value="C:side of membrane"/>
    <property type="evidence" value="ECO:0007669"/>
    <property type="project" value="UniProtKB-KW"/>
</dbReference>
<evidence type="ECO:0000259" key="17">
    <source>
        <dbReference type="Pfam" id="PF20684"/>
    </source>
</evidence>
<feature type="transmembrane region" description="Helical" evidence="15">
    <location>
        <begin position="688"/>
        <end position="709"/>
    </location>
</feature>
<dbReference type="Gene3D" id="3.40.50.720">
    <property type="entry name" value="NAD(P)-binding Rossmann-like Domain"/>
    <property type="match status" value="1"/>
</dbReference>
<dbReference type="Pfam" id="PF05730">
    <property type="entry name" value="CFEM"/>
    <property type="match status" value="1"/>
</dbReference>
<comment type="subcellular location">
    <subcellularLocation>
        <location evidence="2">Membrane</location>
        <topology evidence="2">Lipid-anchor</topology>
        <topology evidence="2">GPI-anchor</topology>
    </subcellularLocation>
    <subcellularLocation>
        <location evidence="1">Membrane</location>
        <topology evidence="1">Multi-pass membrane protein</topology>
    </subcellularLocation>
    <subcellularLocation>
        <location evidence="3">Secreted</location>
    </subcellularLocation>
</comment>
<comment type="similarity">
    <text evidence="13">Belongs to the SAT4 family.</text>
</comment>
<keyword evidence="10 15" id="KW-0472">Membrane</keyword>
<evidence type="ECO:0000256" key="14">
    <source>
        <dbReference type="SAM" id="MobiDB-lite"/>
    </source>
</evidence>
<evidence type="ECO:0000256" key="3">
    <source>
        <dbReference type="ARBA" id="ARBA00004613"/>
    </source>
</evidence>
<name>A0AAN6M168_9PLEO</name>
<keyword evidence="8" id="KW-0732">Signal</keyword>
<dbReference type="InterPro" id="IPR008427">
    <property type="entry name" value="Extracellular_membr_CFEM_dom"/>
</dbReference>
<evidence type="ECO:0000259" key="16">
    <source>
        <dbReference type="Pfam" id="PF05730"/>
    </source>
</evidence>
<dbReference type="EMBL" id="WVTA01000005">
    <property type="protein sequence ID" value="KAK3209832.1"/>
    <property type="molecule type" value="Genomic_DNA"/>
</dbReference>
<evidence type="ECO:0000256" key="13">
    <source>
        <dbReference type="ARBA" id="ARBA00038359"/>
    </source>
</evidence>
<accession>A0AAN6M168</accession>
<evidence type="ECO:0000256" key="9">
    <source>
        <dbReference type="ARBA" id="ARBA00022989"/>
    </source>
</evidence>
<feature type="transmembrane region" description="Helical" evidence="15">
    <location>
        <begin position="656"/>
        <end position="676"/>
    </location>
</feature>
<evidence type="ECO:0008006" key="20">
    <source>
        <dbReference type="Google" id="ProtNLM"/>
    </source>
</evidence>
<evidence type="ECO:0000256" key="15">
    <source>
        <dbReference type="SAM" id="Phobius"/>
    </source>
</evidence>
<dbReference type="InterPro" id="IPR036291">
    <property type="entry name" value="NAD(P)-bd_dom_sf"/>
</dbReference>
<dbReference type="Proteomes" id="UP001280581">
    <property type="component" value="Unassembled WGS sequence"/>
</dbReference>
<evidence type="ECO:0000256" key="6">
    <source>
        <dbReference type="ARBA" id="ARBA00022622"/>
    </source>
</evidence>
<evidence type="ECO:0000256" key="7">
    <source>
        <dbReference type="ARBA" id="ARBA00022692"/>
    </source>
</evidence>
<keyword evidence="11" id="KW-1015">Disulfide bond</keyword>
<feature type="transmembrane region" description="Helical" evidence="15">
    <location>
        <begin position="610"/>
        <end position="636"/>
    </location>
</feature>
<dbReference type="Pfam" id="PF00106">
    <property type="entry name" value="adh_short"/>
    <property type="match status" value="1"/>
</dbReference>
<feature type="region of interest" description="Disordered" evidence="14">
    <location>
        <begin position="771"/>
        <end position="795"/>
    </location>
</feature>
<comment type="similarity">
    <text evidence="4">Belongs to the RBT5 family.</text>
</comment>
<feature type="domain" description="Rhodopsin" evidence="17">
    <location>
        <begin position="513"/>
        <end position="752"/>
    </location>
</feature>
<keyword evidence="9 15" id="KW-1133">Transmembrane helix</keyword>
<gene>
    <name evidence="18" type="ORF">GRF29_44g733778</name>
</gene>
<keyword evidence="6" id="KW-0325">Glycoprotein</keyword>
<evidence type="ECO:0000256" key="2">
    <source>
        <dbReference type="ARBA" id="ARBA00004589"/>
    </source>
</evidence>
<keyword evidence="7 15" id="KW-0812">Transmembrane</keyword>
<evidence type="ECO:0000256" key="10">
    <source>
        <dbReference type="ARBA" id="ARBA00023136"/>
    </source>
</evidence>
<evidence type="ECO:0000256" key="4">
    <source>
        <dbReference type="ARBA" id="ARBA00010031"/>
    </source>
</evidence>
<evidence type="ECO:0000256" key="8">
    <source>
        <dbReference type="ARBA" id="ARBA00022729"/>
    </source>
</evidence>
<comment type="caution">
    <text evidence="18">The sequence shown here is derived from an EMBL/GenBank/DDBJ whole genome shotgun (WGS) entry which is preliminary data.</text>
</comment>
<keyword evidence="12" id="KW-0449">Lipoprotein</keyword>
<feature type="region of interest" description="Disordered" evidence="14">
    <location>
        <begin position="817"/>
        <end position="859"/>
    </location>
</feature>